<evidence type="ECO:0000313" key="6">
    <source>
        <dbReference type="Proteomes" id="UP000053171"/>
    </source>
</evidence>
<dbReference type="EMBL" id="LJBJ02000001">
    <property type="protein sequence ID" value="OAX52923.1"/>
    <property type="molecule type" value="Genomic_DNA"/>
</dbReference>
<dbReference type="InterPro" id="IPR027417">
    <property type="entry name" value="P-loop_NTPase"/>
</dbReference>
<dbReference type="InterPro" id="IPR033756">
    <property type="entry name" value="YlxH/NBP35"/>
</dbReference>
<dbReference type="Pfam" id="PF10609">
    <property type="entry name" value="ParA"/>
    <property type="match status" value="1"/>
</dbReference>
<comment type="caution">
    <text evidence="5">The sequence shown here is derived from an EMBL/GenBank/DDBJ whole genome shotgun (WGS) entry which is preliminary data.</text>
</comment>
<evidence type="ECO:0000313" key="5">
    <source>
        <dbReference type="EMBL" id="OAX52923.1"/>
    </source>
</evidence>
<feature type="transmembrane region" description="Helical" evidence="4">
    <location>
        <begin position="12"/>
        <end position="34"/>
    </location>
</feature>
<keyword evidence="2" id="KW-0067">ATP-binding</keyword>
<dbReference type="GO" id="GO:0005524">
    <property type="term" value="F:ATP binding"/>
    <property type="evidence" value="ECO:0007669"/>
    <property type="project" value="UniProtKB-KW"/>
</dbReference>
<evidence type="ECO:0000256" key="3">
    <source>
        <dbReference type="SAM" id="MobiDB-lite"/>
    </source>
</evidence>
<dbReference type="SUPFAM" id="SSF52540">
    <property type="entry name" value="P-loop containing nucleoside triphosphate hydrolases"/>
    <property type="match status" value="1"/>
</dbReference>
<dbReference type="RefSeq" id="WP_055684347.1">
    <property type="nucleotide sequence ID" value="NZ_CP113782.1"/>
</dbReference>
<evidence type="ECO:0000256" key="2">
    <source>
        <dbReference type="ARBA" id="ARBA00022840"/>
    </source>
</evidence>
<dbReference type="Proteomes" id="UP000053171">
    <property type="component" value="Unassembled WGS sequence"/>
</dbReference>
<keyword evidence="4" id="KW-0472">Membrane</keyword>
<dbReference type="InterPro" id="IPR005702">
    <property type="entry name" value="Wzc-like_C"/>
</dbReference>
<dbReference type="NCBIfam" id="TIGR01007">
    <property type="entry name" value="eps_fam"/>
    <property type="match status" value="1"/>
</dbReference>
<evidence type="ECO:0008006" key="7">
    <source>
        <dbReference type="Google" id="ProtNLM"/>
    </source>
</evidence>
<dbReference type="Gene3D" id="3.40.50.300">
    <property type="entry name" value="P-loop containing nucleotide triphosphate hydrolases"/>
    <property type="match status" value="1"/>
</dbReference>
<keyword evidence="4" id="KW-1133">Transmembrane helix</keyword>
<evidence type="ECO:0000256" key="1">
    <source>
        <dbReference type="ARBA" id="ARBA00022741"/>
    </source>
</evidence>
<evidence type="ECO:0000256" key="4">
    <source>
        <dbReference type="SAM" id="Phobius"/>
    </source>
</evidence>
<feature type="region of interest" description="Disordered" evidence="3">
    <location>
        <begin position="454"/>
        <end position="486"/>
    </location>
</feature>
<organism evidence="5 6">
    <name type="scientific">Rothia kristinae</name>
    <dbReference type="NCBI Taxonomy" id="37923"/>
    <lineage>
        <taxon>Bacteria</taxon>
        <taxon>Bacillati</taxon>
        <taxon>Actinomycetota</taxon>
        <taxon>Actinomycetes</taxon>
        <taxon>Micrococcales</taxon>
        <taxon>Micrococcaceae</taxon>
        <taxon>Rothia</taxon>
    </lineage>
</organism>
<accession>A0A0Q3BEY5</accession>
<keyword evidence="1" id="KW-0547">Nucleotide-binding</keyword>
<sequence>MTLLDFLRLTRANLKYLIIFTVAGALLGLGVAALQPKVYSATSSGYVTAGGGSAVGDILSGDSAAQAKASAYLPLVTSGPVAKKIAENNSVGIDESAIPSHLSASVEPNSTLIKVTATASSPQDAATLANNALQATADYVSDLEGRESAVKVTPLDDAQAPDGPVSPSYRNYLLIGAAVGLVLAYLIAFLRKFADVRVRTTDDLENATEAGTLGILPKSSALDENTFLSDRADHQSEEALRQLRTNLRFVSVDAPPRSIIVSSPNPGEGKSTVSASLAHAFAKAGQPTILIDADLRRPTQAKIFGLDDAVGLSQVLSGQIGPEEAIQRIGDTELYVLPAGRIPPNPSELLGSSKMQRLIQEMSQEYLVIIDVPPLLPVTDGSLLSANVDGAILVNVCGRTRKDQAQAAAQALGRVNGHLLGTVMNMTPEKGLGSHYYGFGYGGYRSGYQAYYGQDGEGSGSGSSPAAGGKHGAKGRGRRARTSHSS</sequence>
<dbReference type="PANTHER" id="PTHR32309:SF13">
    <property type="entry name" value="FERRIC ENTEROBACTIN TRANSPORT PROTEIN FEPE"/>
    <property type="match status" value="1"/>
</dbReference>
<feature type="compositionally biased region" description="Basic residues" evidence="3">
    <location>
        <begin position="471"/>
        <end position="486"/>
    </location>
</feature>
<keyword evidence="4" id="KW-0812">Transmembrane</keyword>
<name>A0A0Q3BEY5_9MICC</name>
<dbReference type="PATRIC" id="fig|37923.10.peg.857"/>
<protein>
    <recommendedName>
        <fullName evidence="7">Non-specific protein-tyrosine kinase</fullName>
    </recommendedName>
</protein>
<dbReference type="PANTHER" id="PTHR32309">
    <property type="entry name" value="TYROSINE-PROTEIN KINASE"/>
    <property type="match status" value="1"/>
</dbReference>
<proteinExistence type="predicted"/>
<dbReference type="AlphaFoldDB" id="A0A0Q3BEY5"/>
<reference evidence="5" key="1">
    <citation type="submission" date="2016-06" db="EMBL/GenBank/DDBJ databases">
        <title>Identification of putative biosynthetic pathways for the production of bioactive secondary metabolites by the marine actinomycete Kocuria kristinae RUTW2-3.</title>
        <authorList>
            <person name="Waterworth S.C."/>
            <person name="Walmsley T.A."/>
            <person name="Matongo T."/>
            <person name="Davies-Coleman M.T."/>
            <person name="Dorrington R.A."/>
        </authorList>
    </citation>
    <scope>NUCLEOTIDE SEQUENCE [LARGE SCALE GENOMIC DNA]</scope>
    <source>
        <strain evidence="5">RUTW2-3</strain>
    </source>
</reference>
<feature type="transmembrane region" description="Helical" evidence="4">
    <location>
        <begin position="172"/>
        <end position="190"/>
    </location>
</feature>
<dbReference type="CDD" id="cd05387">
    <property type="entry name" value="BY-kinase"/>
    <property type="match status" value="1"/>
</dbReference>
<keyword evidence="6" id="KW-1185">Reference proteome</keyword>
<dbReference type="InterPro" id="IPR050445">
    <property type="entry name" value="Bact_polysacc_biosynth/exp"/>
</dbReference>
<gene>
    <name evidence="5" type="ORF">AN277_0200725</name>
</gene>